<dbReference type="InterPro" id="IPR023997">
    <property type="entry name" value="TonB-dep_OMP_SusC/RagA_CS"/>
</dbReference>
<dbReference type="NCBIfam" id="TIGR04056">
    <property type="entry name" value="OMP_RagA_SusC"/>
    <property type="match status" value="1"/>
</dbReference>
<dbReference type="InterPro" id="IPR008969">
    <property type="entry name" value="CarboxyPept-like_regulatory"/>
</dbReference>
<accession>A0A4V2JA76</accession>
<dbReference type="RefSeq" id="WP_130964244.1">
    <property type="nucleotide sequence ID" value="NZ_SIRT01000006.1"/>
</dbReference>
<gene>
    <name evidence="3" type="ORF">EYD45_09165</name>
</gene>
<dbReference type="Gene3D" id="2.60.40.1120">
    <property type="entry name" value="Carboxypeptidase-like, regulatory domain"/>
    <property type="match status" value="1"/>
</dbReference>
<keyword evidence="1" id="KW-0732">Signal</keyword>
<dbReference type="InterPro" id="IPR012910">
    <property type="entry name" value="Plug_dom"/>
</dbReference>
<dbReference type="AlphaFoldDB" id="A0A4V2JA76"/>
<dbReference type="InterPro" id="IPR037066">
    <property type="entry name" value="Plug_dom_sf"/>
</dbReference>
<evidence type="ECO:0000313" key="3">
    <source>
        <dbReference type="EMBL" id="TBN03676.1"/>
    </source>
</evidence>
<evidence type="ECO:0000313" key="4">
    <source>
        <dbReference type="Proteomes" id="UP000291142"/>
    </source>
</evidence>
<dbReference type="OrthoDB" id="9768177at2"/>
<dbReference type="EMBL" id="SIRT01000006">
    <property type="protein sequence ID" value="TBN03676.1"/>
    <property type="molecule type" value="Genomic_DNA"/>
</dbReference>
<protein>
    <submittedName>
        <fullName evidence="3">SusC/RagA family TonB-linked outer membrane protein</fullName>
    </submittedName>
</protein>
<reference evidence="3 4" key="1">
    <citation type="submission" date="2019-02" db="EMBL/GenBank/DDBJ databases">
        <title>Hyunsoonleella sp., isolated from marine sediment.</title>
        <authorList>
            <person name="Liu B.-T."/>
        </authorList>
    </citation>
    <scope>NUCLEOTIDE SEQUENCE [LARGE SCALE GENOMIC DNA]</scope>
    <source>
        <strain evidence="3 4">T58</strain>
    </source>
</reference>
<dbReference type="InterPro" id="IPR023996">
    <property type="entry name" value="TonB-dep_OMP_SusC/RagA"/>
</dbReference>
<comment type="caution">
    <text evidence="3">The sequence shown here is derived from an EMBL/GenBank/DDBJ whole genome shotgun (WGS) entry which is preliminary data.</text>
</comment>
<evidence type="ECO:0000259" key="2">
    <source>
        <dbReference type="Pfam" id="PF07715"/>
    </source>
</evidence>
<feature type="domain" description="TonB-dependent receptor plug" evidence="2">
    <location>
        <begin position="123"/>
        <end position="211"/>
    </location>
</feature>
<dbReference type="SUPFAM" id="SSF49464">
    <property type="entry name" value="Carboxypeptidase regulatory domain-like"/>
    <property type="match status" value="1"/>
</dbReference>
<dbReference type="SUPFAM" id="SSF56935">
    <property type="entry name" value="Porins"/>
    <property type="match status" value="1"/>
</dbReference>
<name>A0A4V2JA76_9FLAO</name>
<proteinExistence type="predicted"/>
<organism evidence="3 4">
    <name type="scientific">Hyunsoonleella flava</name>
    <dbReference type="NCBI Taxonomy" id="2527939"/>
    <lineage>
        <taxon>Bacteria</taxon>
        <taxon>Pseudomonadati</taxon>
        <taxon>Bacteroidota</taxon>
        <taxon>Flavobacteriia</taxon>
        <taxon>Flavobacteriales</taxon>
        <taxon>Flavobacteriaceae</taxon>
    </lineage>
</organism>
<feature type="chain" id="PRO_5020570056" evidence="1">
    <location>
        <begin position="27"/>
        <end position="1016"/>
    </location>
</feature>
<keyword evidence="4" id="KW-1185">Reference proteome</keyword>
<dbReference type="Gene3D" id="2.170.130.10">
    <property type="entry name" value="TonB-dependent receptor, plug domain"/>
    <property type="match status" value="1"/>
</dbReference>
<dbReference type="NCBIfam" id="TIGR04057">
    <property type="entry name" value="SusC_RagA_signa"/>
    <property type="match status" value="1"/>
</dbReference>
<dbReference type="Proteomes" id="UP000291142">
    <property type="component" value="Unassembled WGS sequence"/>
</dbReference>
<feature type="signal peptide" evidence="1">
    <location>
        <begin position="1"/>
        <end position="26"/>
    </location>
</feature>
<evidence type="ECO:0000256" key="1">
    <source>
        <dbReference type="SAM" id="SignalP"/>
    </source>
</evidence>
<sequence length="1016" mass="112856">MKINKLYRLYALVCFTIFCFCGTVTAQSTGTEVSATVVDEQGNPLSGVNIYGPGGSRASTNDNGLFNIMLPNDEAVVIEKKGYESQFISLSTVTGNITLVKSDFLASEDDEIKMGVSTRDRRDIVGSVSSINTKDRLVYDNTQFVRDYISGLTVGVRGSSNIRGIGNALFVIDGVFGRDPNVLNMEEVEQITVLKDANAVALYGSQGQNGVIIINTKRGSVNKREVNVNVRSGIRTPIALPNYLSAAAFMQLRNEAFANDGLDPSVVGFPQEQIQNTRSGLNPIEFPDVDLYEFVQPFINTTNVISEFSGGNDKSQYYVNVGWLYNENWVNINEDINAGSNRFNVRGNIDFRVNDWITSSIDGVAIISTSKSSRANLLNAATTFIPFDYAPLIPINSIDATNNPELQTLLVGANTFDGNLLGSAQQIGVDAPVALAIAGGYQDRRFRVTQFNNSINFDLSGITEGLSAKTYLSFDFFDTFTTSIRNQYRTYGVTDWVQNDGVDPLRDFGEDRRDLSENVASNGFVSRVGMYALLNYEKTFASNHSLNTTFLGYYNSEKRDGVLQTDRDSHLGLQMTYDFKKKLFVDFSGAYAHSLKLPEGNRGGFSPTVGIGYILSEEPFLKDSDFVNYLKVRASGGIISSDRGIDGYYLYDENYSDGASFGWADGLFSNNRQNISQGANPDMGFEERIDLNIGFESYLMNSLWLEANYFRTELDKQLGFLADQYPSYYNTFRPLNNFNANLYTGFELGLNFNKTFNDLSVGIGANVLYSQTEASKRSETNEFEYQNRQGLELSSIFGFEDLGFYSESDFTADTDGNLVLNSNLPVPNFGAVQPGDIRYADQNGDNVIDQDDQVALGQSASPWTYGVNLNLKYKRWNLFILGTGQTGALGNKLSGNFNNYYAPNGNDKYSEVVLGRWTPQTANTATFPRLTSGDNQNNFRTSSFWLYDTSFFRINRAQVTYEFADTLCDKIGVEDFSLNFQGTNLLEVAENRDIRQLNIGGNPQARTYTLGIRMSF</sequence>
<dbReference type="Pfam" id="PF07715">
    <property type="entry name" value="Plug"/>
    <property type="match status" value="1"/>
</dbReference>